<evidence type="ECO:0000256" key="1">
    <source>
        <dbReference type="SAM" id="SignalP"/>
    </source>
</evidence>
<dbReference type="PROSITE" id="PS51257">
    <property type="entry name" value="PROKAR_LIPOPROTEIN"/>
    <property type="match status" value="1"/>
</dbReference>
<protein>
    <submittedName>
        <fullName evidence="2">Nuclear transport factor 2 family protein</fullName>
    </submittedName>
</protein>
<sequence>MKPLAWIGLMALLLALAGCSGGDPKTRLSETVAAMQQAIEDKAADEVMDLVAEDFRGHNGLDRDGLRRLLVLHFLRNQSIGVTLGPMDLRVQVPRAEISVNVFLTGAEGWIPERAAGYKVVSKWRQDGDDWLLEYIEW</sequence>
<dbReference type="EMBL" id="JACYTR010000028">
    <property type="protein sequence ID" value="MBD8526696.1"/>
    <property type="molecule type" value="Genomic_DNA"/>
</dbReference>
<organism evidence="2 3">
    <name type="scientific">Pseudomarimonas arenosa</name>
    <dbReference type="NCBI Taxonomy" id="2774145"/>
    <lineage>
        <taxon>Bacteria</taxon>
        <taxon>Pseudomonadati</taxon>
        <taxon>Pseudomonadota</taxon>
        <taxon>Gammaproteobacteria</taxon>
        <taxon>Lysobacterales</taxon>
        <taxon>Lysobacteraceae</taxon>
        <taxon>Pseudomarimonas</taxon>
    </lineage>
</organism>
<keyword evidence="3" id="KW-1185">Reference proteome</keyword>
<reference evidence="2 3" key="1">
    <citation type="submission" date="2020-09" db="EMBL/GenBank/DDBJ databases">
        <title>Pseudoxanthomonas sp. CAU 1598 isolated from sand of Yaerae Beach.</title>
        <authorList>
            <person name="Kim W."/>
        </authorList>
    </citation>
    <scope>NUCLEOTIDE SEQUENCE [LARGE SCALE GENOMIC DNA]</scope>
    <source>
        <strain evidence="2 3">CAU 1598</strain>
    </source>
</reference>
<comment type="caution">
    <text evidence="2">The sequence shown here is derived from an EMBL/GenBank/DDBJ whole genome shotgun (WGS) entry which is preliminary data.</text>
</comment>
<dbReference type="Proteomes" id="UP000613768">
    <property type="component" value="Unassembled WGS sequence"/>
</dbReference>
<evidence type="ECO:0000313" key="3">
    <source>
        <dbReference type="Proteomes" id="UP000613768"/>
    </source>
</evidence>
<proteinExistence type="predicted"/>
<name>A0AAW3ZKY5_9GAMM</name>
<feature type="signal peptide" evidence="1">
    <location>
        <begin position="1"/>
        <end position="22"/>
    </location>
</feature>
<gene>
    <name evidence="2" type="ORF">IFO71_13210</name>
</gene>
<feature type="chain" id="PRO_5043397342" evidence="1">
    <location>
        <begin position="23"/>
        <end position="138"/>
    </location>
</feature>
<dbReference type="AlphaFoldDB" id="A0AAW3ZKY5"/>
<keyword evidence="1" id="KW-0732">Signal</keyword>
<accession>A0AAW3ZKY5</accession>
<dbReference type="RefSeq" id="WP_192030116.1">
    <property type="nucleotide sequence ID" value="NZ_JACYTR010000028.1"/>
</dbReference>
<evidence type="ECO:0000313" key="2">
    <source>
        <dbReference type="EMBL" id="MBD8526696.1"/>
    </source>
</evidence>